<dbReference type="AlphaFoldDB" id="A0A7W5F902"/>
<keyword evidence="3" id="KW-0378">Hydrolase</keyword>
<evidence type="ECO:0000259" key="2">
    <source>
        <dbReference type="PROSITE" id="PS51704"/>
    </source>
</evidence>
<evidence type="ECO:0000313" key="3">
    <source>
        <dbReference type="EMBL" id="MBB3089708.1"/>
    </source>
</evidence>
<dbReference type="PROSITE" id="PS51704">
    <property type="entry name" value="GP_PDE"/>
    <property type="match status" value="1"/>
</dbReference>
<keyword evidence="4" id="KW-1185">Reference proteome</keyword>
<dbReference type="PANTHER" id="PTHR46211:SF14">
    <property type="entry name" value="GLYCEROPHOSPHODIESTER PHOSPHODIESTERASE"/>
    <property type="match status" value="1"/>
</dbReference>
<dbReference type="GO" id="GO:0008889">
    <property type="term" value="F:glycerophosphodiester phosphodiesterase activity"/>
    <property type="evidence" value="ECO:0007669"/>
    <property type="project" value="UniProtKB-EC"/>
</dbReference>
<feature type="chain" id="PRO_5039072680" evidence="1">
    <location>
        <begin position="28"/>
        <end position="330"/>
    </location>
</feature>
<keyword evidence="1" id="KW-0732">Signal</keyword>
<dbReference type="Proteomes" id="UP000577707">
    <property type="component" value="Unassembled WGS sequence"/>
</dbReference>
<reference evidence="3 4" key="1">
    <citation type="submission" date="2020-08" db="EMBL/GenBank/DDBJ databases">
        <title>Genomic Encyclopedia of Type Strains, Phase III (KMG-III): the genomes of soil and plant-associated and newly described type strains.</title>
        <authorList>
            <person name="Whitman W."/>
        </authorList>
    </citation>
    <scope>NUCLEOTIDE SEQUENCE [LARGE SCALE GENOMIC DNA]</scope>
    <source>
        <strain evidence="3 4">CECT 3302</strain>
    </source>
</reference>
<dbReference type="GO" id="GO:0006629">
    <property type="term" value="P:lipid metabolic process"/>
    <property type="evidence" value="ECO:0007669"/>
    <property type="project" value="InterPro"/>
</dbReference>
<evidence type="ECO:0000256" key="1">
    <source>
        <dbReference type="SAM" id="SignalP"/>
    </source>
</evidence>
<protein>
    <submittedName>
        <fullName evidence="3">Glycerophosphoryl diester phosphodiesterase</fullName>
        <ecNumber evidence="3">3.1.4.46</ecNumber>
    </submittedName>
</protein>
<dbReference type="EC" id="3.1.4.46" evidence="3"/>
<name>A0A7W5F902_9ACTN</name>
<gene>
    <name evidence="3" type="ORF">FHS12_002657</name>
</gene>
<dbReference type="InterPro" id="IPR030395">
    <property type="entry name" value="GP_PDE_dom"/>
</dbReference>
<organism evidence="3 4">
    <name type="scientific">Nocardioides albus</name>
    <dbReference type="NCBI Taxonomy" id="1841"/>
    <lineage>
        <taxon>Bacteria</taxon>
        <taxon>Bacillati</taxon>
        <taxon>Actinomycetota</taxon>
        <taxon>Actinomycetes</taxon>
        <taxon>Propionibacteriales</taxon>
        <taxon>Nocardioidaceae</taxon>
        <taxon>Nocardioides</taxon>
    </lineage>
</organism>
<accession>A0A7W5F902</accession>
<proteinExistence type="predicted"/>
<feature type="signal peptide" evidence="1">
    <location>
        <begin position="1"/>
        <end position="27"/>
    </location>
</feature>
<feature type="domain" description="GP-PDE" evidence="2">
    <location>
        <begin position="39"/>
        <end position="313"/>
    </location>
</feature>
<dbReference type="Gene3D" id="3.20.20.190">
    <property type="entry name" value="Phosphatidylinositol (PI) phosphodiesterase"/>
    <property type="match status" value="1"/>
</dbReference>
<evidence type="ECO:0000313" key="4">
    <source>
        <dbReference type="Proteomes" id="UP000577707"/>
    </source>
</evidence>
<sequence length="330" mass="35377">MRARLPLGITLVSLLVGPLLTVTSAAAETVPNPWLDQRVLNMAHSGGEDEAPTNTMYAFKRAASIGADMLELDVQSTADGHLVVIHDADVTRTTNGTGLVEDMTLEQVQALDAAYWFVPGRNTVRGLPDSAYPLRGARHGEKVPGYKNKDFRVPTLTEVFREFPDTPINIEIKGTADSDLASFMRTGRLVADFLNRSGRTDVIVASFNDAALVDFHARAPQIGLAPGMAGMMAYFLAGVKPIDGTVAFQVPVQFQGIPVATRAFVERAHADGYAVHVWFSGSAPDDAATYSRMVDACVDGIMPAKPSVLETVLDGRGIERPGRPGLDPCA</sequence>
<dbReference type="SUPFAM" id="SSF51695">
    <property type="entry name" value="PLC-like phosphodiesterases"/>
    <property type="match status" value="1"/>
</dbReference>
<dbReference type="CDD" id="cd08561">
    <property type="entry name" value="GDPD_cytoplasmic_ScUgpQ2_like"/>
    <property type="match status" value="1"/>
</dbReference>
<dbReference type="Pfam" id="PF03009">
    <property type="entry name" value="GDPD"/>
    <property type="match status" value="1"/>
</dbReference>
<dbReference type="InterPro" id="IPR017946">
    <property type="entry name" value="PLC-like_Pdiesterase_TIM-brl"/>
</dbReference>
<dbReference type="PANTHER" id="PTHR46211">
    <property type="entry name" value="GLYCEROPHOSPHORYL DIESTER PHOSPHODIESTERASE"/>
    <property type="match status" value="1"/>
</dbReference>
<dbReference type="RefSeq" id="WP_183545722.1">
    <property type="nucleotide sequence ID" value="NZ_BMQT01000007.1"/>
</dbReference>
<dbReference type="EMBL" id="JACHXG010000005">
    <property type="protein sequence ID" value="MBB3089708.1"/>
    <property type="molecule type" value="Genomic_DNA"/>
</dbReference>
<comment type="caution">
    <text evidence="3">The sequence shown here is derived from an EMBL/GenBank/DDBJ whole genome shotgun (WGS) entry which is preliminary data.</text>
</comment>